<protein>
    <submittedName>
        <fullName evidence="2">Uncharacterized protein</fullName>
    </submittedName>
</protein>
<sequence>MADGVSWTPTSSLEEEHIVLDDLVDTLDYVNDLKPNYTPVEHPTEPSLSLYYTLARLVLLSSEYKPNEDEEDTATSAETSPPRSLLHTSRIGHPQESSTTPPPTLDTPVEHVISLLEPCTTHHSDRIGAMDSELFLLRIVVMQLMERVQYLEEESQLVQLMTLLIVYCCSQFPSIFGPSMVAKRDMDTFLLG</sequence>
<evidence type="ECO:0000313" key="3">
    <source>
        <dbReference type="Proteomes" id="UP001177003"/>
    </source>
</evidence>
<keyword evidence="3" id="KW-1185">Reference proteome</keyword>
<proteinExistence type="predicted"/>
<accession>A0AA35ZD89</accession>
<dbReference type="AlphaFoldDB" id="A0AA35ZD89"/>
<feature type="region of interest" description="Disordered" evidence="1">
    <location>
        <begin position="65"/>
        <end position="107"/>
    </location>
</feature>
<organism evidence="2 3">
    <name type="scientific">Lactuca saligna</name>
    <name type="common">Willowleaf lettuce</name>
    <dbReference type="NCBI Taxonomy" id="75948"/>
    <lineage>
        <taxon>Eukaryota</taxon>
        <taxon>Viridiplantae</taxon>
        <taxon>Streptophyta</taxon>
        <taxon>Embryophyta</taxon>
        <taxon>Tracheophyta</taxon>
        <taxon>Spermatophyta</taxon>
        <taxon>Magnoliopsida</taxon>
        <taxon>eudicotyledons</taxon>
        <taxon>Gunneridae</taxon>
        <taxon>Pentapetalae</taxon>
        <taxon>asterids</taxon>
        <taxon>campanulids</taxon>
        <taxon>Asterales</taxon>
        <taxon>Asteraceae</taxon>
        <taxon>Cichorioideae</taxon>
        <taxon>Cichorieae</taxon>
        <taxon>Lactucinae</taxon>
        <taxon>Lactuca</taxon>
    </lineage>
</organism>
<reference evidence="2" key="1">
    <citation type="submission" date="2023-04" db="EMBL/GenBank/DDBJ databases">
        <authorList>
            <person name="Vijverberg K."/>
            <person name="Xiong W."/>
            <person name="Schranz E."/>
        </authorList>
    </citation>
    <scope>NUCLEOTIDE SEQUENCE</scope>
</reference>
<name>A0AA35ZD89_LACSI</name>
<evidence type="ECO:0000256" key="1">
    <source>
        <dbReference type="SAM" id="MobiDB-lite"/>
    </source>
</evidence>
<gene>
    <name evidence="2" type="ORF">LSALG_LOCUS29626</name>
</gene>
<dbReference type="Proteomes" id="UP001177003">
    <property type="component" value="Chromosome 6"/>
</dbReference>
<evidence type="ECO:0000313" key="2">
    <source>
        <dbReference type="EMBL" id="CAI9290435.1"/>
    </source>
</evidence>
<dbReference type="EMBL" id="OX465082">
    <property type="protein sequence ID" value="CAI9290435.1"/>
    <property type="molecule type" value="Genomic_DNA"/>
</dbReference>